<evidence type="ECO:0000256" key="1">
    <source>
        <dbReference type="SAM" id="MobiDB-lite"/>
    </source>
</evidence>
<dbReference type="AlphaFoldDB" id="A0A4Z2IJ79"/>
<evidence type="ECO:0000313" key="3">
    <source>
        <dbReference type="Proteomes" id="UP000314294"/>
    </source>
</evidence>
<evidence type="ECO:0000313" key="2">
    <source>
        <dbReference type="EMBL" id="TNN77821.1"/>
    </source>
</evidence>
<sequence>MLTEGRQLLTGDVTPSNRGSSHRWHTSSVTLGGFSDTSLKLEVSRQVQDQCLQEGSGGGLSYEPPSGLKNAT</sequence>
<dbReference type="EMBL" id="SRLO01000079">
    <property type="protein sequence ID" value="TNN77821.1"/>
    <property type="molecule type" value="Genomic_DNA"/>
</dbReference>
<feature type="region of interest" description="Disordered" evidence="1">
    <location>
        <begin position="1"/>
        <end position="31"/>
    </location>
</feature>
<organism evidence="2 3">
    <name type="scientific">Liparis tanakae</name>
    <name type="common">Tanaka's snailfish</name>
    <dbReference type="NCBI Taxonomy" id="230148"/>
    <lineage>
        <taxon>Eukaryota</taxon>
        <taxon>Metazoa</taxon>
        <taxon>Chordata</taxon>
        <taxon>Craniata</taxon>
        <taxon>Vertebrata</taxon>
        <taxon>Euteleostomi</taxon>
        <taxon>Actinopterygii</taxon>
        <taxon>Neopterygii</taxon>
        <taxon>Teleostei</taxon>
        <taxon>Neoteleostei</taxon>
        <taxon>Acanthomorphata</taxon>
        <taxon>Eupercaria</taxon>
        <taxon>Perciformes</taxon>
        <taxon>Cottioidei</taxon>
        <taxon>Cottales</taxon>
        <taxon>Liparidae</taxon>
        <taxon>Liparis</taxon>
    </lineage>
</organism>
<reference evidence="2 3" key="1">
    <citation type="submission" date="2019-03" db="EMBL/GenBank/DDBJ databases">
        <title>First draft genome of Liparis tanakae, snailfish: a comprehensive survey of snailfish specific genes.</title>
        <authorList>
            <person name="Kim W."/>
            <person name="Song I."/>
            <person name="Jeong J.-H."/>
            <person name="Kim D."/>
            <person name="Kim S."/>
            <person name="Ryu S."/>
            <person name="Song J.Y."/>
            <person name="Lee S.K."/>
        </authorList>
    </citation>
    <scope>NUCLEOTIDE SEQUENCE [LARGE SCALE GENOMIC DNA]</scope>
    <source>
        <tissue evidence="2">Muscle</tissue>
    </source>
</reference>
<name>A0A4Z2IJ79_9TELE</name>
<feature type="region of interest" description="Disordered" evidence="1">
    <location>
        <begin position="50"/>
        <end position="72"/>
    </location>
</feature>
<keyword evidence="3" id="KW-1185">Reference proteome</keyword>
<accession>A0A4Z2IJ79</accession>
<protein>
    <submittedName>
        <fullName evidence="2">Uncharacterized protein</fullName>
    </submittedName>
</protein>
<proteinExistence type="predicted"/>
<gene>
    <name evidence="2" type="ORF">EYF80_011878</name>
</gene>
<comment type="caution">
    <text evidence="2">The sequence shown here is derived from an EMBL/GenBank/DDBJ whole genome shotgun (WGS) entry which is preliminary data.</text>
</comment>
<dbReference type="Proteomes" id="UP000314294">
    <property type="component" value="Unassembled WGS sequence"/>
</dbReference>